<protein>
    <submittedName>
        <fullName evidence="6">TetR family transcriptional regulator</fullName>
    </submittedName>
</protein>
<dbReference type="Pfam" id="PF00440">
    <property type="entry name" value="TetR_N"/>
    <property type="match status" value="1"/>
</dbReference>
<dbReference type="InterPro" id="IPR009057">
    <property type="entry name" value="Homeodomain-like_sf"/>
</dbReference>
<accession>A0A9W6QRN6</accession>
<evidence type="ECO:0000313" key="6">
    <source>
        <dbReference type="EMBL" id="GLW94860.1"/>
    </source>
</evidence>
<dbReference type="AlphaFoldDB" id="A0A9W6QRN6"/>
<keyword evidence="2 4" id="KW-0238">DNA-binding</keyword>
<dbReference type="Gene3D" id="1.10.357.10">
    <property type="entry name" value="Tetracycline Repressor, domain 2"/>
    <property type="match status" value="1"/>
</dbReference>
<dbReference type="InterPro" id="IPR036271">
    <property type="entry name" value="Tet_transcr_reg_TetR-rel_C_sf"/>
</dbReference>
<evidence type="ECO:0000256" key="2">
    <source>
        <dbReference type="ARBA" id="ARBA00023125"/>
    </source>
</evidence>
<dbReference type="EMBL" id="BSSD01000010">
    <property type="protein sequence ID" value="GLW94860.1"/>
    <property type="molecule type" value="Genomic_DNA"/>
</dbReference>
<name>A0A9W6QRN6_9PSEU</name>
<dbReference type="SUPFAM" id="SSF48498">
    <property type="entry name" value="Tetracyclin repressor-like, C-terminal domain"/>
    <property type="match status" value="1"/>
</dbReference>
<sequence length="237" mass="25221">MTDTGLPASIAAAWGVLPPSRGPKRALSLDRIVTAAVAVADADGLDALSMSRVAGELGTSAMSLYRYVSAKDELLTLMTDAIFVDAAAVTSPDWRPALTELAWGCLRAYRAHPWAVRIPISGPPVTPHQLRWLETGLAALSPTPLTAAEKMSALLLLSGIARNDATLAHDLGNPGDLMPTYAQTLRQILPPQDFPHLLSILTTDVMTQDDHPDVEFAWSLARILDGLAALIEAKSGQ</sequence>
<dbReference type="InterPro" id="IPR004111">
    <property type="entry name" value="Repressor_TetR_C"/>
</dbReference>
<keyword evidence="1" id="KW-0805">Transcription regulation</keyword>
<comment type="caution">
    <text evidence="6">The sequence shown here is derived from an EMBL/GenBank/DDBJ whole genome shotgun (WGS) entry which is preliminary data.</text>
</comment>
<dbReference type="PANTHER" id="PTHR30055">
    <property type="entry name" value="HTH-TYPE TRANSCRIPTIONAL REGULATOR RUTR"/>
    <property type="match status" value="1"/>
</dbReference>
<dbReference type="GO" id="GO:0000976">
    <property type="term" value="F:transcription cis-regulatory region binding"/>
    <property type="evidence" value="ECO:0007669"/>
    <property type="project" value="TreeGrafter"/>
</dbReference>
<evidence type="ECO:0000259" key="5">
    <source>
        <dbReference type="PROSITE" id="PS50977"/>
    </source>
</evidence>
<dbReference type="RefSeq" id="WP_285612784.1">
    <property type="nucleotide sequence ID" value="NZ_BSSD01000010.1"/>
</dbReference>
<evidence type="ECO:0000256" key="1">
    <source>
        <dbReference type="ARBA" id="ARBA00023015"/>
    </source>
</evidence>
<dbReference type="Pfam" id="PF02909">
    <property type="entry name" value="TetR_C_1"/>
    <property type="match status" value="1"/>
</dbReference>
<feature type="domain" description="HTH tetR-type" evidence="5">
    <location>
        <begin position="26"/>
        <end position="86"/>
    </location>
</feature>
<evidence type="ECO:0000256" key="4">
    <source>
        <dbReference type="PROSITE-ProRule" id="PRU00335"/>
    </source>
</evidence>
<dbReference type="InterPro" id="IPR050109">
    <property type="entry name" value="HTH-type_TetR-like_transc_reg"/>
</dbReference>
<dbReference type="Gene3D" id="1.10.10.60">
    <property type="entry name" value="Homeodomain-like"/>
    <property type="match status" value="1"/>
</dbReference>
<organism evidence="6 7">
    <name type="scientific">Actinokineospora globicatena</name>
    <dbReference type="NCBI Taxonomy" id="103729"/>
    <lineage>
        <taxon>Bacteria</taxon>
        <taxon>Bacillati</taxon>
        <taxon>Actinomycetota</taxon>
        <taxon>Actinomycetes</taxon>
        <taxon>Pseudonocardiales</taxon>
        <taxon>Pseudonocardiaceae</taxon>
        <taxon>Actinokineospora</taxon>
    </lineage>
</organism>
<dbReference type="PANTHER" id="PTHR30055:SF151">
    <property type="entry name" value="TRANSCRIPTIONAL REGULATORY PROTEIN"/>
    <property type="match status" value="1"/>
</dbReference>
<proteinExistence type="predicted"/>
<reference evidence="6" key="1">
    <citation type="submission" date="2023-02" db="EMBL/GenBank/DDBJ databases">
        <title>Actinokineospora globicatena NBRC 15670.</title>
        <authorList>
            <person name="Ichikawa N."/>
            <person name="Sato H."/>
            <person name="Tonouchi N."/>
        </authorList>
    </citation>
    <scope>NUCLEOTIDE SEQUENCE</scope>
    <source>
        <strain evidence="6">NBRC 15670</strain>
    </source>
</reference>
<evidence type="ECO:0000313" key="7">
    <source>
        <dbReference type="Proteomes" id="UP001165042"/>
    </source>
</evidence>
<dbReference type="PROSITE" id="PS50977">
    <property type="entry name" value="HTH_TETR_2"/>
    <property type="match status" value="1"/>
</dbReference>
<feature type="DNA-binding region" description="H-T-H motif" evidence="4">
    <location>
        <begin position="49"/>
        <end position="68"/>
    </location>
</feature>
<evidence type="ECO:0000256" key="3">
    <source>
        <dbReference type="ARBA" id="ARBA00023163"/>
    </source>
</evidence>
<dbReference type="GO" id="GO:0003700">
    <property type="term" value="F:DNA-binding transcription factor activity"/>
    <property type="evidence" value="ECO:0007669"/>
    <property type="project" value="TreeGrafter"/>
</dbReference>
<keyword evidence="3" id="KW-0804">Transcription</keyword>
<dbReference type="GO" id="GO:0045892">
    <property type="term" value="P:negative regulation of DNA-templated transcription"/>
    <property type="evidence" value="ECO:0007669"/>
    <property type="project" value="InterPro"/>
</dbReference>
<keyword evidence="7" id="KW-1185">Reference proteome</keyword>
<dbReference type="Proteomes" id="UP001165042">
    <property type="component" value="Unassembled WGS sequence"/>
</dbReference>
<dbReference type="SUPFAM" id="SSF46689">
    <property type="entry name" value="Homeodomain-like"/>
    <property type="match status" value="1"/>
</dbReference>
<gene>
    <name evidence="6" type="ORF">Aglo03_56760</name>
</gene>
<dbReference type="InterPro" id="IPR001647">
    <property type="entry name" value="HTH_TetR"/>
</dbReference>